<gene>
    <name evidence="1" type="ORF">RHMOL_Rhmol11G0092200</name>
</gene>
<sequence length="142" mass="15966">MVNGNGVWRQWSKLGFWLEVFEIGFKQAAKGGVERRRIPATWWRQTDSNHRVRWQQIVSSPSVNQEKPISKILNSENQNATNFLHSQPITGSPSPAALHLVHSPSSTTLPPVPNAIDPQPAGWQNWGARQISIVRCNPSGRR</sequence>
<reference evidence="1" key="1">
    <citation type="submission" date="2022-02" db="EMBL/GenBank/DDBJ databases">
        <title>Plant Genome Project.</title>
        <authorList>
            <person name="Zhang R.-G."/>
        </authorList>
    </citation>
    <scope>NUCLEOTIDE SEQUENCE</scope>
    <source>
        <strain evidence="1">AT1</strain>
    </source>
</reference>
<keyword evidence="2" id="KW-1185">Reference proteome</keyword>
<dbReference type="EMBL" id="CM046398">
    <property type="protein sequence ID" value="KAI8530860.1"/>
    <property type="molecule type" value="Genomic_DNA"/>
</dbReference>
<name>A0ACC0LQ78_RHOML</name>
<evidence type="ECO:0000313" key="2">
    <source>
        <dbReference type="Proteomes" id="UP001062846"/>
    </source>
</evidence>
<protein>
    <submittedName>
        <fullName evidence="1">Uncharacterized protein</fullName>
    </submittedName>
</protein>
<comment type="caution">
    <text evidence="1">The sequence shown here is derived from an EMBL/GenBank/DDBJ whole genome shotgun (WGS) entry which is preliminary data.</text>
</comment>
<dbReference type="Proteomes" id="UP001062846">
    <property type="component" value="Chromosome 11"/>
</dbReference>
<accession>A0ACC0LQ78</accession>
<evidence type="ECO:0000313" key="1">
    <source>
        <dbReference type="EMBL" id="KAI8530860.1"/>
    </source>
</evidence>
<organism evidence="1 2">
    <name type="scientific">Rhododendron molle</name>
    <name type="common">Chinese azalea</name>
    <name type="synonym">Azalea mollis</name>
    <dbReference type="NCBI Taxonomy" id="49168"/>
    <lineage>
        <taxon>Eukaryota</taxon>
        <taxon>Viridiplantae</taxon>
        <taxon>Streptophyta</taxon>
        <taxon>Embryophyta</taxon>
        <taxon>Tracheophyta</taxon>
        <taxon>Spermatophyta</taxon>
        <taxon>Magnoliopsida</taxon>
        <taxon>eudicotyledons</taxon>
        <taxon>Gunneridae</taxon>
        <taxon>Pentapetalae</taxon>
        <taxon>asterids</taxon>
        <taxon>Ericales</taxon>
        <taxon>Ericaceae</taxon>
        <taxon>Ericoideae</taxon>
        <taxon>Rhodoreae</taxon>
        <taxon>Rhododendron</taxon>
    </lineage>
</organism>
<proteinExistence type="predicted"/>